<dbReference type="InterPro" id="IPR035979">
    <property type="entry name" value="RBD_domain_sf"/>
</dbReference>
<dbReference type="SMART" id="SM00360">
    <property type="entry name" value="RRM"/>
    <property type="match status" value="1"/>
</dbReference>
<protein>
    <submittedName>
        <fullName evidence="6">Nucleic acid-binding protein</fullName>
    </submittedName>
</protein>
<dbReference type="AlphaFoldDB" id="A0A077ZUE1"/>
<feature type="coiled-coil region" evidence="4">
    <location>
        <begin position="107"/>
        <end position="150"/>
    </location>
</feature>
<sequence length="292" mass="34401">MSNSANQAKGTIFQEWKNLQDQDSIKIHENKRELEKIEYKGQQKIRKAVEVRSFLIKRRVTSGFIDRQKIKPFGIGNSEDEVRQNVNLTSIQRENVWHPYYEIKVEEEDFKEKIQAKQKEKKEQEGNLEIKELEKKIQALEEKERQEQQDQFELSQGGPKKKLFDFAAIQRQKKQDEIQEMSIPQEDPYTVKLKNLSSDITEEDIERVMARFGNVIKTKIPKEELKNGRFRSYGFAYVSFDTIESAQLALAEKEVNVEYATLDIEVALKKVMQPRDQVKLPSEFDQLKRNKV</sequence>
<dbReference type="OrthoDB" id="439808at2759"/>
<name>A0A077ZUE1_STYLE</name>
<keyword evidence="1" id="KW-0677">Repeat</keyword>
<dbReference type="Gene3D" id="3.30.70.330">
    <property type="match status" value="1"/>
</dbReference>
<accession>A0A077ZUE1</accession>
<dbReference type="FunCoup" id="A0A077ZUE1">
    <property type="interactions" value="134"/>
</dbReference>
<keyword evidence="7" id="KW-1185">Reference proteome</keyword>
<evidence type="ECO:0000256" key="2">
    <source>
        <dbReference type="ARBA" id="ARBA00022884"/>
    </source>
</evidence>
<dbReference type="InterPro" id="IPR012677">
    <property type="entry name" value="Nucleotide-bd_a/b_plait_sf"/>
</dbReference>
<reference evidence="6 7" key="1">
    <citation type="submission" date="2014-06" db="EMBL/GenBank/DDBJ databases">
        <authorList>
            <person name="Swart Estienne"/>
        </authorList>
    </citation>
    <scope>NUCLEOTIDE SEQUENCE [LARGE SCALE GENOMIC DNA]</scope>
    <source>
        <strain evidence="6 7">130c</strain>
    </source>
</reference>
<proteinExistence type="predicted"/>
<dbReference type="EMBL" id="CCKQ01002398">
    <property type="protein sequence ID" value="CDW73487.1"/>
    <property type="molecule type" value="Genomic_DNA"/>
</dbReference>
<dbReference type="GO" id="GO:0003723">
    <property type="term" value="F:RNA binding"/>
    <property type="evidence" value="ECO:0007669"/>
    <property type="project" value="UniProtKB-UniRule"/>
</dbReference>
<dbReference type="InterPro" id="IPR000504">
    <property type="entry name" value="RRM_dom"/>
</dbReference>
<evidence type="ECO:0000259" key="5">
    <source>
        <dbReference type="PROSITE" id="PS50102"/>
    </source>
</evidence>
<dbReference type="Pfam" id="PF00076">
    <property type="entry name" value="RRM_1"/>
    <property type="match status" value="1"/>
</dbReference>
<dbReference type="SUPFAM" id="SSF54928">
    <property type="entry name" value="RNA-binding domain, RBD"/>
    <property type="match status" value="1"/>
</dbReference>
<dbReference type="CDD" id="cd00590">
    <property type="entry name" value="RRM_SF"/>
    <property type="match status" value="1"/>
</dbReference>
<evidence type="ECO:0000256" key="4">
    <source>
        <dbReference type="SAM" id="Coils"/>
    </source>
</evidence>
<dbReference type="InParanoid" id="A0A077ZUE1"/>
<dbReference type="PANTHER" id="PTHR24012">
    <property type="entry name" value="RNA BINDING PROTEIN"/>
    <property type="match status" value="1"/>
</dbReference>
<evidence type="ECO:0000313" key="6">
    <source>
        <dbReference type="EMBL" id="CDW73487.1"/>
    </source>
</evidence>
<dbReference type="PROSITE" id="PS50102">
    <property type="entry name" value="RRM"/>
    <property type="match status" value="1"/>
</dbReference>
<feature type="domain" description="RRM" evidence="5">
    <location>
        <begin position="189"/>
        <end position="262"/>
    </location>
</feature>
<keyword evidence="2 3" id="KW-0694">RNA-binding</keyword>
<gene>
    <name evidence="6" type="primary">Contig2307.g2489</name>
    <name evidence="6" type="ORF">STYLEM_2467</name>
</gene>
<dbReference type="Proteomes" id="UP000039865">
    <property type="component" value="Unassembled WGS sequence"/>
</dbReference>
<evidence type="ECO:0000256" key="1">
    <source>
        <dbReference type="ARBA" id="ARBA00022737"/>
    </source>
</evidence>
<evidence type="ECO:0000256" key="3">
    <source>
        <dbReference type="PROSITE-ProRule" id="PRU00176"/>
    </source>
</evidence>
<evidence type="ECO:0000313" key="7">
    <source>
        <dbReference type="Proteomes" id="UP000039865"/>
    </source>
</evidence>
<keyword evidence="4" id="KW-0175">Coiled coil</keyword>
<organism evidence="6 7">
    <name type="scientific">Stylonychia lemnae</name>
    <name type="common">Ciliate</name>
    <dbReference type="NCBI Taxonomy" id="5949"/>
    <lineage>
        <taxon>Eukaryota</taxon>
        <taxon>Sar</taxon>
        <taxon>Alveolata</taxon>
        <taxon>Ciliophora</taxon>
        <taxon>Intramacronucleata</taxon>
        <taxon>Spirotrichea</taxon>
        <taxon>Stichotrichia</taxon>
        <taxon>Sporadotrichida</taxon>
        <taxon>Oxytrichidae</taxon>
        <taxon>Stylonychinae</taxon>
        <taxon>Stylonychia</taxon>
    </lineage>
</organism>